<dbReference type="Pfam" id="PF19305">
    <property type="entry name" value="MmgE_PrpD_C"/>
    <property type="match status" value="1"/>
</dbReference>
<dbReference type="InterPro" id="IPR045336">
    <property type="entry name" value="MmgE_PrpD_N"/>
</dbReference>
<evidence type="ECO:0000313" key="5">
    <source>
        <dbReference type="Proteomes" id="UP000053342"/>
    </source>
</evidence>
<feature type="domain" description="MmgE/PrpD C-terminal" evidence="3">
    <location>
        <begin position="289"/>
        <end position="410"/>
    </location>
</feature>
<dbReference type="Proteomes" id="UP000053342">
    <property type="component" value="Unassembled WGS sequence"/>
</dbReference>
<protein>
    <recommendedName>
        <fullName evidence="6">MmgE/PrpD family protein</fullName>
    </recommendedName>
</protein>
<dbReference type="Gene3D" id="1.10.4100.10">
    <property type="entry name" value="2-methylcitrate dehydratase PrpD"/>
    <property type="match status" value="1"/>
</dbReference>
<evidence type="ECO:0008006" key="6">
    <source>
        <dbReference type="Google" id="ProtNLM"/>
    </source>
</evidence>
<dbReference type="Gene3D" id="3.30.1330.120">
    <property type="entry name" value="2-methylcitrate dehydratase PrpD"/>
    <property type="match status" value="1"/>
</dbReference>
<gene>
    <name evidence="4" type="ORF">PV06_02933</name>
</gene>
<dbReference type="RefSeq" id="XP_016264683.1">
    <property type="nucleotide sequence ID" value="XM_016403678.1"/>
</dbReference>
<dbReference type="InterPro" id="IPR036148">
    <property type="entry name" value="MmgE/PrpD_sf"/>
</dbReference>
<dbReference type="EMBL" id="KN847334">
    <property type="protein sequence ID" value="KIW44467.1"/>
    <property type="molecule type" value="Genomic_DNA"/>
</dbReference>
<name>A0A0D2C3Y0_9EURO</name>
<dbReference type="Pfam" id="PF03972">
    <property type="entry name" value="MmgE_PrpD_N"/>
    <property type="match status" value="1"/>
</dbReference>
<dbReference type="PANTHER" id="PTHR16943:SF8">
    <property type="entry name" value="2-METHYLCITRATE DEHYDRATASE"/>
    <property type="match status" value="1"/>
</dbReference>
<dbReference type="PANTHER" id="PTHR16943">
    <property type="entry name" value="2-METHYLCITRATE DEHYDRATASE-RELATED"/>
    <property type="match status" value="1"/>
</dbReference>
<dbReference type="GeneID" id="27355007"/>
<keyword evidence="5" id="KW-1185">Reference proteome</keyword>
<reference evidence="4 5" key="1">
    <citation type="submission" date="2015-01" db="EMBL/GenBank/DDBJ databases">
        <title>The Genome Sequence of Exophiala oligosperma CBS72588.</title>
        <authorList>
            <consortium name="The Broad Institute Genomics Platform"/>
            <person name="Cuomo C."/>
            <person name="de Hoog S."/>
            <person name="Gorbushina A."/>
            <person name="Stielow B."/>
            <person name="Teixiera M."/>
            <person name="Abouelleil A."/>
            <person name="Chapman S.B."/>
            <person name="Priest M."/>
            <person name="Young S.K."/>
            <person name="Wortman J."/>
            <person name="Nusbaum C."/>
            <person name="Birren B."/>
        </authorList>
    </citation>
    <scope>NUCLEOTIDE SEQUENCE [LARGE SCALE GENOMIC DNA]</scope>
    <source>
        <strain evidence="4 5">CBS 72588</strain>
    </source>
</reference>
<dbReference type="HOGENOM" id="CLU_026574_0_0_1"/>
<proteinExistence type="inferred from homology"/>
<evidence type="ECO:0000259" key="2">
    <source>
        <dbReference type="Pfam" id="PF03972"/>
    </source>
</evidence>
<dbReference type="AlphaFoldDB" id="A0A0D2C3Y0"/>
<dbReference type="InterPro" id="IPR042188">
    <property type="entry name" value="MmgE/PrpD_sf_2"/>
</dbReference>
<comment type="similarity">
    <text evidence="1">Belongs to the PrpD family.</text>
</comment>
<dbReference type="OrthoDB" id="4120269at2759"/>
<dbReference type="InterPro" id="IPR005656">
    <property type="entry name" value="MmgE_PrpD"/>
</dbReference>
<organism evidence="4 5">
    <name type="scientific">Exophiala oligosperma</name>
    <dbReference type="NCBI Taxonomy" id="215243"/>
    <lineage>
        <taxon>Eukaryota</taxon>
        <taxon>Fungi</taxon>
        <taxon>Dikarya</taxon>
        <taxon>Ascomycota</taxon>
        <taxon>Pezizomycotina</taxon>
        <taxon>Eurotiomycetes</taxon>
        <taxon>Chaetothyriomycetidae</taxon>
        <taxon>Chaetothyriales</taxon>
        <taxon>Herpotrichiellaceae</taxon>
        <taxon>Exophiala</taxon>
    </lineage>
</organism>
<evidence type="ECO:0000313" key="4">
    <source>
        <dbReference type="EMBL" id="KIW44467.1"/>
    </source>
</evidence>
<feature type="domain" description="MmgE/PrpD N-terminal" evidence="2">
    <location>
        <begin position="24"/>
        <end position="255"/>
    </location>
</feature>
<dbReference type="SUPFAM" id="SSF103378">
    <property type="entry name" value="2-methylcitrate dehydratase PrpD"/>
    <property type="match status" value="1"/>
</dbReference>
<dbReference type="InterPro" id="IPR045337">
    <property type="entry name" value="MmgE_PrpD_C"/>
</dbReference>
<accession>A0A0D2C3Y0</accession>
<dbReference type="GO" id="GO:0016829">
    <property type="term" value="F:lyase activity"/>
    <property type="evidence" value="ECO:0007669"/>
    <property type="project" value="InterPro"/>
</dbReference>
<dbReference type="InterPro" id="IPR042183">
    <property type="entry name" value="MmgE/PrpD_sf_1"/>
</dbReference>
<sequence length="467" mass="49532">MASTGASNGTVPPTSLTRLAARRIQSIAEGQISPTLRQKVVVCLIDYIAAAHSGLSTPWGEALIKYATAQSGSPEAQVWGTKTKVSAETAAFVNAALGHSTIRDDMHLDSCSHIGSIVLSAAIALSQRHHWSGEKLIRAIVAGYEMSALLGTAIRASGKFNPHFRPSGLVGAFGAAAAAIAGGSCSEEIAVSALGFALNAACGVNEWAWAGGLEIFTQMGTASRAGIQAFDLAKTGMFCSDTVLEGKDGLFEALGVGSSDASVTFKDWISRSEIGQGIMDVHFKPVAGCNFAQTPLAAALRLRLDDPQSVQMITIVATSQAIKYPGCNNAGQLENIQQSKMSIQYGVSAALVYGRLDEEVFTKVDDPRIMDLMSKCELLTNEQFNIDFQRGLQPAKVEVRLADGRLVEQHLPDVPWLTFEEVESRFPFEVAKFMSKEKAAEMIASLKLLGNSGQVADASELFAAAAI</sequence>
<dbReference type="VEuPathDB" id="FungiDB:PV06_02933"/>
<evidence type="ECO:0000256" key="1">
    <source>
        <dbReference type="ARBA" id="ARBA00006174"/>
    </source>
</evidence>
<evidence type="ECO:0000259" key="3">
    <source>
        <dbReference type="Pfam" id="PF19305"/>
    </source>
</evidence>